<name>A0A7X6DPE7_9BACT</name>
<evidence type="ECO:0000313" key="2">
    <source>
        <dbReference type="Proteomes" id="UP000534783"/>
    </source>
</evidence>
<dbReference type="RefSeq" id="WP_168059281.1">
    <property type="nucleotide sequence ID" value="NZ_VTOW01000002.1"/>
</dbReference>
<dbReference type="Proteomes" id="UP000534783">
    <property type="component" value="Unassembled WGS sequence"/>
</dbReference>
<reference evidence="1 2" key="1">
    <citation type="journal article" date="2020" name="Nature">
        <title>Bacterial chemolithoautotrophy via manganese oxidation.</title>
        <authorList>
            <person name="Yu H."/>
            <person name="Leadbetter J.R."/>
        </authorList>
    </citation>
    <scope>NUCLEOTIDE SEQUENCE [LARGE SCALE GENOMIC DNA]</scope>
    <source>
        <strain evidence="1 2">Mn-1</strain>
    </source>
</reference>
<gene>
    <name evidence="1" type="ORF">MNODULE_09290</name>
</gene>
<organism evidence="1 2">
    <name type="scientific">Candidatus Manganitrophus noduliformans</name>
    <dbReference type="NCBI Taxonomy" id="2606439"/>
    <lineage>
        <taxon>Bacteria</taxon>
        <taxon>Pseudomonadati</taxon>
        <taxon>Nitrospirota</taxon>
        <taxon>Nitrospiria</taxon>
        <taxon>Candidatus Troglogloeales</taxon>
        <taxon>Candidatus Manganitrophaceae</taxon>
        <taxon>Candidatus Manganitrophus</taxon>
    </lineage>
</organism>
<protein>
    <submittedName>
        <fullName evidence="1">Uncharacterized protein</fullName>
    </submittedName>
</protein>
<dbReference type="EMBL" id="VTOW01000002">
    <property type="protein sequence ID" value="NKE70932.1"/>
    <property type="molecule type" value="Genomic_DNA"/>
</dbReference>
<dbReference type="AlphaFoldDB" id="A0A7X6DPE7"/>
<sequence>MKSPEPERFNQPSTRLLWGGSAGALPSIPSPGVLFSTEEGGVCVGGGLALCAEAAVVQNSSKKSRDDIATLAELLENLLSTIISIPHQAFRVRCPSGLKLTRGVFGQVRQNRKENANACRNSKRSALIICNLIVANKA</sequence>
<evidence type="ECO:0000313" key="1">
    <source>
        <dbReference type="EMBL" id="NKE70932.1"/>
    </source>
</evidence>
<comment type="caution">
    <text evidence="1">The sequence shown here is derived from an EMBL/GenBank/DDBJ whole genome shotgun (WGS) entry which is preliminary data.</text>
</comment>
<keyword evidence="2" id="KW-1185">Reference proteome</keyword>
<proteinExistence type="predicted"/>
<accession>A0A7X6DPE7</accession>